<evidence type="ECO:0000256" key="2">
    <source>
        <dbReference type="ARBA" id="ARBA00022670"/>
    </source>
</evidence>
<keyword evidence="14" id="KW-0238">DNA-binding</keyword>
<dbReference type="GO" id="GO:0003677">
    <property type="term" value="F:DNA binding"/>
    <property type="evidence" value="ECO:0007669"/>
    <property type="project" value="UniProtKB-KW"/>
</dbReference>
<dbReference type="GO" id="GO:0046872">
    <property type="term" value="F:metal ion binding"/>
    <property type="evidence" value="ECO:0007669"/>
    <property type="project" value="UniProtKB-KW"/>
</dbReference>
<dbReference type="InterPro" id="IPR056924">
    <property type="entry name" value="SH3_Tf2-1"/>
</dbReference>
<dbReference type="CDD" id="cd00303">
    <property type="entry name" value="retropepsin_like"/>
    <property type="match status" value="1"/>
</dbReference>
<dbReference type="AlphaFoldDB" id="A0AAV2F8J9"/>
<dbReference type="GO" id="GO:0015074">
    <property type="term" value="P:DNA integration"/>
    <property type="evidence" value="ECO:0007669"/>
    <property type="project" value="UniProtKB-KW"/>
</dbReference>
<evidence type="ECO:0000256" key="14">
    <source>
        <dbReference type="ARBA" id="ARBA00023125"/>
    </source>
</evidence>
<dbReference type="EC" id="2.7.7.49" evidence="1"/>
<dbReference type="Gene3D" id="3.10.10.10">
    <property type="entry name" value="HIV Type 1 Reverse Transcriptase, subunit A, domain 1"/>
    <property type="match status" value="1"/>
</dbReference>
<evidence type="ECO:0000313" key="19">
    <source>
        <dbReference type="EMBL" id="CAL1394576.1"/>
    </source>
</evidence>
<feature type="region of interest" description="Disordered" evidence="16">
    <location>
        <begin position="1"/>
        <end position="31"/>
    </location>
</feature>
<feature type="domain" description="Integrase catalytic" evidence="18">
    <location>
        <begin position="809"/>
        <end position="972"/>
    </location>
</feature>
<dbReference type="CDD" id="cd09274">
    <property type="entry name" value="RNase_HI_RT_Ty3"/>
    <property type="match status" value="1"/>
</dbReference>
<dbReference type="CDD" id="cd01647">
    <property type="entry name" value="RT_LTR"/>
    <property type="match status" value="1"/>
</dbReference>
<evidence type="ECO:0000259" key="17">
    <source>
        <dbReference type="PROSITE" id="PS50878"/>
    </source>
</evidence>
<dbReference type="GO" id="GO:0003887">
    <property type="term" value="F:DNA-directed DNA polymerase activity"/>
    <property type="evidence" value="ECO:0007669"/>
    <property type="project" value="UniProtKB-KW"/>
</dbReference>
<organism evidence="19 20">
    <name type="scientific">Linum trigynum</name>
    <dbReference type="NCBI Taxonomy" id="586398"/>
    <lineage>
        <taxon>Eukaryota</taxon>
        <taxon>Viridiplantae</taxon>
        <taxon>Streptophyta</taxon>
        <taxon>Embryophyta</taxon>
        <taxon>Tracheophyta</taxon>
        <taxon>Spermatophyta</taxon>
        <taxon>Magnoliopsida</taxon>
        <taxon>eudicotyledons</taxon>
        <taxon>Gunneridae</taxon>
        <taxon>Pentapetalae</taxon>
        <taxon>rosids</taxon>
        <taxon>fabids</taxon>
        <taxon>Malpighiales</taxon>
        <taxon>Linaceae</taxon>
        <taxon>Linum</taxon>
    </lineage>
</organism>
<proteinExistence type="predicted"/>
<evidence type="ECO:0000256" key="6">
    <source>
        <dbReference type="ARBA" id="ARBA00022723"/>
    </source>
</evidence>
<dbReference type="SUPFAM" id="SSF50630">
    <property type="entry name" value="Acid proteases"/>
    <property type="match status" value="1"/>
</dbReference>
<evidence type="ECO:0000256" key="4">
    <source>
        <dbReference type="ARBA" id="ARBA00022695"/>
    </source>
</evidence>
<dbReference type="Pfam" id="PF17917">
    <property type="entry name" value="RT_RNaseH"/>
    <property type="match status" value="1"/>
</dbReference>
<dbReference type="InterPro" id="IPR036397">
    <property type="entry name" value="RNaseH_sf"/>
</dbReference>
<evidence type="ECO:0000256" key="3">
    <source>
        <dbReference type="ARBA" id="ARBA00022679"/>
    </source>
</evidence>
<dbReference type="Gene3D" id="2.40.70.10">
    <property type="entry name" value="Acid Proteases"/>
    <property type="match status" value="1"/>
</dbReference>
<keyword evidence="5" id="KW-0540">Nuclease</keyword>
<keyword evidence="12" id="KW-0695">RNA-directed DNA polymerase</keyword>
<dbReference type="InterPro" id="IPR041588">
    <property type="entry name" value="Integrase_H2C2"/>
</dbReference>
<dbReference type="Proteomes" id="UP001497516">
    <property type="component" value="Chromosome 6"/>
</dbReference>
<dbReference type="FunFam" id="3.10.20.370:FF:000001">
    <property type="entry name" value="Retrovirus-related Pol polyprotein from transposon 17.6-like protein"/>
    <property type="match status" value="1"/>
</dbReference>
<dbReference type="PROSITE" id="PS50994">
    <property type="entry name" value="INTEGRASE"/>
    <property type="match status" value="1"/>
</dbReference>
<keyword evidence="7" id="KW-0064">Aspartyl protease</keyword>
<dbReference type="GO" id="GO:0004519">
    <property type="term" value="F:endonuclease activity"/>
    <property type="evidence" value="ECO:0007669"/>
    <property type="project" value="UniProtKB-KW"/>
</dbReference>
<accession>A0AAV2F8J9</accession>
<dbReference type="Pfam" id="PF17921">
    <property type="entry name" value="Integrase_H2C2"/>
    <property type="match status" value="1"/>
</dbReference>
<dbReference type="GO" id="GO:0006310">
    <property type="term" value="P:DNA recombination"/>
    <property type="evidence" value="ECO:0007669"/>
    <property type="project" value="UniProtKB-KW"/>
</dbReference>
<name>A0AAV2F8J9_9ROSI</name>
<dbReference type="GO" id="GO:0003964">
    <property type="term" value="F:RNA-directed DNA polymerase activity"/>
    <property type="evidence" value="ECO:0007669"/>
    <property type="project" value="UniProtKB-KW"/>
</dbReference>
<evidence type="ECO:0000256" key="9">
    <source>
        <dbReference type="ARBA" id="ARBA00022801"/>
    </source>
</evidence>
<keyword evidence="2" id="KW-0645">Protease</keyword>
<keyword evidence="15" id="KW-0233">DNA recombination</keyword>
<dbReference type="InterPro" id="IPR043128">
    <property type="entry name" value="Rev_trsase/Diguanyl_cyclase"/>
</dbReference>
<dbReference type="FunFam" id="3.10.10.10:FF:000007">
    <property type="entry name" value="Retrovirus-related Pol polyprotein from transposon 17.6-like Protein"/>
    <property type="match status" value="1"/>
</dbReference>
<dbReference type="PROSITE" id="PS50878">
    <property type="entry name" value="RT_POL"/>
    <property type="match status" value="1"/>
</dbReference>
<evidence type="ECO:0000256" key="10">
    <source>
        <dbReference type="ARBA" id="ARBA00022842"/>
    </source>
</evidence>
<dbReference type="Gene3D" id="3.30.420.10">
    <property type="entry name" value="Ribonuclease H-like superfamily/Ribonuclease H"/>
    <property type="match status" value="1"/>
</dbReference>
<dbReference type="Pfam" id="PF00078">
    <property type="entry name" value="RVT_1"/>
    <property type="match status" value="1"/>
</dbReference>
<dbReference type="GO" id="GO:0006508">
    <property type="term" value="P:proteolysis"/>
    <property type="evidence" value="ECO:0007669"/>
    <property type="project" value="UniProtKB-KW"/>
</dbReference>
<evidence type="ECO:0000256" key="8">
    <source>
        <dbReference type="ARBA" id="ARBA00022759"/>
    </source>
</evidence>
<dbReference type="InterPro" id="IPR000477">
    <property type="entry name" value="RT_dom"/>
</dbReference>
<reference evidence="19 20" key="1">
    <citation type="submission" date="2024-04" db="EMBL/GenBank/DDBJ databases">
        <authorList>
            <person name="Fracassetti M."/>
        </authorList>
    </citation>
    <scope>NUCLEOTIDE SEQUENCE [LARGE SCALE GENOMIC DNA]</scope>
</reference>
<dbReference type="FunFam" id="3.30.70.270:FF:000020">
    <property type="entry name" value="Transposon Tf2-6 polyprotein-like Protein"/>
    <property type="match status" value="1"/>
</dbReference>
<dbReference type="Gene3D" id="3.10.20.370">
    <property type="match status" value="1"/>
</dbReference>
<evidence type="ECO:0000256" key="13">
    <source>
        <dbReference type="ARBA" id="ARBA00022932"/>
    </source>
</evidence>
<keyword evidence="4" id="KW-0548">Nucleotidyltransferase</keyword>
<dbReference type="SUPFAM" id="SSF56672">
    <property type="entry name" value="DNA/RNA polymerases"/>
    <property type="match status" value="1"/>
</dbReference>
<keyword evidence="13" id="KW-0239">DNA-directed DNA polymerase</keyword>
<dbReference type="InterPro" id="IPR041373">
    <property type="entry name" value="RT_RNaseH"/>
</dbReference>
<dbReference type="PANTHER" id="PTHR37984">
    <property type="entry name" value="PROTEIN CBG26694"/>
    <property type="match status" value="1"/>
</dbReference>
<protein>
    <recommendedName>
        <fullName evidence="1">RNA-directed DNA polymerase</fullName>
        <ecNumber evidence="1">2.7.7.49</ecNumber>
    </recommendedName>
</protein>
<keyword evidence="8" id="KW-0255">Endonuclease</keyword>
<dbReference type="InterPro" id="IPR001584">
    <property type="entry name" value="Integrase_cat-core"/>
</dbReference>
<dbReference type="GO" id="GO:0004190">
    <property type="term" value="F:aspartic-type endopeptidase activity"/>
    <property type="evidence" value="ECO:0007669"/>
    <property type="project" value="UniProtKB-KW"/>
</dbReference>
<evidence type="ECO:0000256" key="12">
    <source>
        <dbReference type="ARBA" id="ARBA00022918"/>
    </source>
</evidence>
<dbReference type="InterPro" id="IPR012337">
    <property type="entry name" value="RNaseH-like_sf"/>
</dbReference>
<keyword evidence="20" id="KW-1185">Reference proteome</keyword>
<keyword evidence="11" id="KW-0229">DNA integration</keyword>
<evidence type="ECO:0000256" key="11">
    <source>
        <dbReference type="ARBA" id="ARBA00022908"/>
    </source>
</evidence>
<evidence type="ECO:0000256" key="7">
    <source>
        <dbReference type="ARBA" id="ARBA00022750"/>
    </source>
</evidence>
<dbReference type="Gene3D" id="3.30.70.270">
    <property type="match status" value="2"/>
</dbReference>
<keyword evidence="3" id="KW-0808">Transferase</keyword>
<sequence>MQSSGRFNDRAATTSNIHNNRRDQSQISKASRQPRLFAMGREEANAAPEVVTGMVYIHNRPAFALIDPGSTHSFVSTAFARTLGMVPVHLNQNMGVRTPVGDTLIVNSIVRECIVEVAGYELEASLMLLPFDEFDIILGMDWLSKHRAVVDCFNKEVRFDLEGRGMAVFKGIRRAIPGSLISATTAFALIQDGCEAYLAHVTTTPEVKLEEVDIVKEFPDVFPEDLPGLPPRREIEFDIEVVPGTAPTSIPPYRMAPVELKELKEQLQELLDKGFIRPSISPWGAPVLFVKKKDGSMRMCIDYRRLNKATVKNRYPLPRIDDLFDQLQGASVFSKIDLRLGYHQLRVAESSIPKTAFRTRYGHYEFLVMPFGLTNAPAAFMALMNNIFHEYLDKFVIVFIDDILIYSKNYEEHKEHLRITLEMLREKKLYAKFSKCEFWLKEVLFLGHVISGRGVEVDPKKIEVVVNWAPPKNVPELRSFLGMAGYYRRFVEGFSRIARPLTQLLRKGMTYVWSKECQEAFEGLKRKLTTAPVLTLPSSEGEYAIYSDASYKGLGCVLMQNKKVIAYASRQLRPHEVNYPTHDLELAAVVFALKLWRHYLYGETFKIFTDHKSLKHLTDQKELNMRQRRWVELLGDYDCTIEYHPGKANVVADALSRKDHGPISELVALRAVNVELQLEDATSMMANLKIRPLLHDRIKEKQKDDPVLAKFIQEVQDGKDTKFEITNGMLLFQGRACVPNIENLRQEILDEAHCAPYAMHVGSTKMYRTLQEHFWWPNMKREAAEFVHKCMVCQMVKAEHQAPAGKLKPLEIPEWKWEHITMDFVYGLPRTEWGNDGVWVIVDRLTKSAHFIPIKFKPGVDALADLYIQEVVRLHGVPLTIVSDRDPSFTGQFWKSLHKALGTKLHFSTAYHPQTDGQTERTIQTLEDLLRACTLQMRGSWDKYLPLMEFAYNNQYHSSLKAAPYEALYGRKCRSPLYWDEEGLRQIEGPQLVQDTVDKVKKIRENIKVAQDRQKSYADKPGEERTHEVGDKVFLKVSPWKGVMRFGKKGKLSPRYIGPYEVLERVGPLAYRLALPPNLSKIHNVFHVNMLKGYRSDPTHIVELEDIQLDNDMTYNEIPVGIIDRQDKELRRKKVPMVKVVWRNQGIEAATWEIEEDMRKNYPELFLDIPL</sequence>
<dbReference type="Gene3D" id="1.10.340.70">
    <property type="match status" value="1"/>
</dbReference>
<feature type="domain" description="Reverse transcriptase" evidence="17">
    <location>
        <begin position="271"/>
        <end position="450"/>
    </location>
</feature>
<dbReference type="PANTHER" id="PTHR37984:SF5">
    <property type="entry name" value="PROTEIN NYNRIN-LIKE"/>
    <property type="match status" value="1"/>
</dbReference>
<feature type="compositionally biased region" description="Polar residues" evidence="16">
    <location>
        <begin position="1"/>
        <end position="18"/>
    </location>
</feature>
<keyword evidence="9" id="KW-0378">Hydrolase</keyword>
<dbReference type="InterPro" id="IPR021109">
    <property type="entry name" value="Peptidase_aspartic_dom_sf"/>
</dbReference>
<evidence type="ECO:0000256" key="5">
    <source>
        <dbReference type="ARBA" id="ARBA00022722"/>
    </source>
</evidence>
<evidence type="ECO:0000313" key="20">
    <source>
        <dbReference type="Proteomes" id="UP001497516"/>
    </source>
</evidence>
<evidence type="ECO:0000259" key="18">
    <source>
        <dbReference type="PROSITE" id="PS50994"/>
    </source>
</evidence>
<dbReference type="Pfam" id="PF24626">
    <property type="entry name" value="SH3_Tf2-1"/>
    <property type="match status" value="1"/>
</dbReference>
<dbReference type="InterPro" id="IPR043502">
    <property type="entry name" value="DNA/RNA_pol_sf"/>
</dbReference>
<evidence type="ECO:0000256" key="1">
    <source>
        <dbReference type="ARBA" id="ARBA00012493"/>
    </source>
</evidence>
<evidence type="ECO:0000256" key="16">
    <source>
        <dbReference type="SAM" id="MobiDB-lite"/>
    </source>
</evidence>
<keyword evidence="6" id="KW-0479">Metal-binding</keyword>
<gene>
    <name evidence="19" type="ORF">LTRI10_LOCUS35071</name>
</gene>
<keyword evidence="10" id="KW-0460">Magnesium</keyword>
<dbReference type="Pfam" id="PF08284">
    <property type="entry name" value="RVP_2"/>
    <property type="match status" value="1"/>
</dbReference>
<dbReference type="InterPro" id="IPR050951">
    <property type="entry name" value="Retrovirus_Pol_polyprotein"/>
</dbReference>
<evidence type="ECO:0000256" key="15">
    <source>
        <dbReference type="ARBA" id="ARBA00023172"/>
    </source>
</evidence>
<dbReference type="SUPFAM" id="SSF53098">
    <property type="entry name" value="Ribonuclease H-like"/>
    <property type="match status" value="1"/>
</dbReference>
<dbReference type="EMBL" id="OZ034819">
    <property type="protein sequence ID" value="CAL1394576.1"/>
    <property type="molecule type" value="Genomic_DNA"/>
</dbReference>